<comment type="subcellular location">
    <subcellularLocation>
        <location evidence="1">Membrane</location>
        <topology evidence="1">Multi-pass membrane protein</topology>
    </subcellularLocation>
</comment>
<dbReference type="InterPro" id="IPR024199">
    <property type="entry name" value="Uncharacterised_DsbB"/>
</dbReference>
<accession>A0A6G7ZQG6</accession>
<proteinExistence type="predicted"/>
<feature type="transmembrane region" description="Helical" evidence="5">
    <location>
        <begin position="149"/>
        <end position="168"/>
    </location>
</feature>
<dbReference type="RefSeq" id="WP_166095841.1">
    <property type="nucleotide sequence ID" value="NZ_CP049871.1"/>
</dbReference>
<evidence type="ECO:0000256" key="3">
    <source>
        <dbReference type="ARBA" id="ARBA00022989"/>
    </source>
</evidence>
<evidence type="ECO:0000256" key="2">
    <source>
        <dbReference type="ARBA" id="ARBA00022692"/>
    </source>
</evidence>
<name>A0A6G7ZQG6_9SPHN</name>
<reference evidence="6 7" key="1">
    <citation type="submission" date="2020-03" db="EMBL/GenBank/DDBJ databases">
        <title>Sphingomonas sp. nov., isolated from fish.</title>
        <authorList>
            <person name="Hyun D.-W."/>
            <person name="Bae J.-W."/>
        </authorList>
    </citation>
    <scope>NUCLEOTIDE SEQUENCE [LARGE SCALE GENOMIC DNA]</scope>
    <source>
        <strain evidence="6 7">HDW15C</strain>
    </source>
</reference>
<feature type="transmembrane region" description="Helical" evidence="5">
    <location>
        <begin position="54"/>
        <end position="72"/>
    </location>
</feature>
<gene>
    <name evidence="6" type="ORF">G7078_10535</name>
</gene>
<keyword evidence="4 5" id="KW-0472">Membrane</keyword>
<protein>
    <submittedName>
        <fullName evidence="6">Disulfide bond formation protein B</fullName>
    </submittedName>
</protein>
<dbReference type="Pfam" id="PF02600">
    <property type="entry name" value="DsbB"/>
    <property type="match status" value="1"/>
</dbReference>
<dbReference type="Proteomes" id="UP000502502">
    <property type="component" value="Chromosome"/>
</dbReference>
<dbReference type="GO" id="GO:0015035">
    <property type="term" value="F:protein-disulfide reductase activity"/>
    <property type="evidence" value="ECO:0007669"/>
    <property type="project" value="InterPro"/>
</dbReference>
<dbReference type="SUPFAM" id="SSF158442">
    <property type="entry name" value="DsbB-like"/>
    <property type="match status" value="1"/>
</dbReference>
<feature type="transmembrane region" description="Helical" evidence="5">
    <location>
        <begin position="20"/>
        <end position="42"/>
    </location>
</feature>
<evidence type="ECO:0000313" key="6">
    <source>
        <dbReference type="EMBL" id="QIL03169.1"/>
    </source>
</evidence>
<evidence type="ECO:0000256" key="4">
    <source>
        <dbReference type="ARBA" id="ARBA00023136"/>
    </source>
</evidence>
<dbReference type="GO" id="GO:0016020">
    <property type="term" value="C:membrane"/>
    <property type="evidence" value="ECO:0007669"/>
    <property type="project" value="UniProtKB-SubCell"/>
</dbReference>
<dbReference type="InterPro" id="IPR003752">
    <property type="entry name" value="DiS_bond_form_DsbB/BdbC"/>
</dbReference>
<dbReference type="Gene3D" id="1.20.1550.10">
    <property type="entry name" value="DsbB-like"/>
    <property type="match status" value="1"/>
</dbReference>
<dbReference type="AlphaFoldDB" id="A0A6G7ZQG6"/>
<keyword evidence="2 5" id="KW-0812">Transmembrane</keyword>
<dbReference type="InterPro" id="IPR023380">
    <property type="entry name" value="DsbB-like_sf"/>
</dbReference>
<evidence type="ECO:0000256" key="5">
    <source>
        <dbReference type="SAM" id="Phobius"/>
    </source>
</evidence>
<evidence type="ECO:0000313" key="7">
    <source>
        <dbReference type="Proteomes" id="UP000502502"/>
    </source>
</evidence>
<keyword evidence="3 5" id="KW-1133">Transmembrane helix</keyword>
<dbReference type="KEGG" id="ssin:G7078_10535"/>
<evidence type="ECO:0000256" key="1">
    <source>
        <dbReference type="ARBA" id="ARBA00004141"/>
    </source>
</evidence>
<dbReference type="GO" id="GO:0006457">
    <property type="term" value="P:protein folding"/>
    <property type="evidence" value="ECO:0007669"/>
    <property type="project" value="InterPro"/>
</dbReference>
<dbReference type="PIRSF" id="PIRSF033913">
    <property type="entry name" value="S-S_format_DsbB"/>
    <property type="match status" value="1"/>
</dbReference>
<keyword evidence="7" id="KW-1185">Reference proteome</keyword>
<feature type="transmembrane region" description="Helical" evidence="5">
    <location>
        <begin position="79"/>
        <end position="99"/>
    </location>
</feature>
<sequence length="173" mass="17864">MATSAAQLDGRGALGHSATARLIALALPLALLGGALGSQYLGGLHPCEMCYWQRWPHAAAILLAAFAFTAPARSTRARAFTALAAAAIAVSGAIGVYHAGVELKIFEGITTCTKSATAASTAELLEQLRRVPLIRCDQVQWSFLGISMAGWNAIVSLTGAASIAALLMTGRRG</sequence>
<organism evidence="6 7">
    <name type="scientific">Sphingomonas sinipercae</name>
    <dbReference type="NCBI Taxonomy" id="2714944"/>
    <lineage>
        <taxon>Bacteria</taxon>
        <taxon>Pseudomonadati</taxon>
        <taxon>Pseudomonadota</taxon>
        <taxon>Alphaproteobacteria</taxon>
        <taxon>Sphingomonadales</taxon>
        <taxon>Sphingomonadaceae</taxon>
        <taxon>Sphingomonas</taxon>
    </lineage>
</organism>
<dbReference type="EMBL" id="CP049871">
    <property type="protein sequence ID" value="QIL03169.1"/>
    <property type="molecule type" value="Genomic_DNA"/>
</dbReference>